<comment type="caution">
    <text evidence="1">The sequence shown here is derived from an EMBL/GenBank/DDBJ whole genome shotgun (WGS) entry which is preliminary data.</text>
</comment>
<organism evidence="1 2">
    <name type="scientific">Melastoma candidum</name>
    <dbReference type="NCBI Taxonomy" id="119954"/>
    <lineage>
        <taxon>Eukaryota</taxon>
        <taxon>Viridiplantae</taxon>
        <taxon>Streptophyta</taxon>
        <taxon>Embryophyta</taxon>
        <taxon>Tracheophyta</taxon>
        <taxon>Spermatophyta</taxon>
        <taxon>Magnoliopsida</taxon>
        <taxon>eudicotyledons</taxon>
        <taxon>Gunneridae</taxon>
        <taxon>Pentapetalae</taxon>
        <taxon>rosids</taxon>
        <taxon>malvids</taxon>
        <taxon>Myrtales</taxon>
        <taxon>Melastomataceae</taxon>
        <taxon>Melastomatoideae</taxon>
        <taxon>Melastomateae</taxon>
        <taxon>Melastoma</taxon>
    </lineage>
</organism>
<gene>
    <name evidence="1" type="ORF">MLD38_029305</name>
</gene>
<sequence>MGMHHTLAISFGVMGNIVSFITFLAPMPTFYKIIKLKSTEGFQSIPYVVSLLSAMLLMYYGLLKGDMLLITINAIGCAIETTYVAAYLLYASKGARVRTMMLLASMNVVGYGTMLSMTFILSKGQSRVGIVGWICMAFSLSVFAAPLCIVRKVIKTKSVEFMPLSLSVFLTLGAVVWFFYGFLLRDVFIAVPNILGFLFGVTQMVLYAIYRNKQKLDLEVHELNDLKEEIIDVVKLGAIVCQELNPVLAAQLKDVAISDAPKGRQDEAPA</sequence>
<evidence type="ECO:0000313" key="2">
    <source>
        <dbReference type="Proteomes" id="UP001057402"/>
    </source>
</evidence>
<reference evidence="2" key="1">
    <citation type="journal article" date="2023" name="Front. Plant Sci.">
        <title>Chromosomal-level genome assembly of Melastoma candidum provides insights into trichome evolution.</title>
        <authorList>
            <person name="Zhong Y."/>
            <person name="Wu W."/>
            <person name="Sun C."/>
            <person name="Zou P."/>
            <person name="Liu Y."/>
            <person name="Dai S."/>
            <person name="Zhou R."/>
        </authorList>
    </citation>
    <scope>NUCLEOTIDE SEQUENCE [LARGE SCALE GENOMIC DNA]</scope>
</reference>
<proteinExistence type="predicted"/>
<keyword evidence="2" id="KW-1185">Reference proteome</keyword>
<evidence type="ECO:0000313" key="1">
    <source>
        <dbReference type="EMBL" id="KAI4331082.1"/>
    </source>
</evidence>
<name>A0ACB9N5H4_9MYRT</name>
<accession>A0ACB9N5H4</accession>
<protein>
    <submittedName>
        <fullName evidence="1">Uncharacterized protein</fullName>
    </submittedName>
</protein>
<dbReference type="EMBL" id="CM042887">
    <property type="protein sequence ID" value="KAI4331082.1"/>
    <property type="molecule type" value="Genomic_DNA"/>
</dbReference>
<dbReference type="Proteomes" id="UP001057402">
    <property type="component" value="Chromosome 8"/>
</dbReference>